<dbReference type="EMBL" id="PKSM01000035">
    <property type="protein sequence ID" value="POW20291.1"/>
    <property type="molecule type" value="Genomic_DNA"/>
</dbReference>
<reference evidence="2" key="3">
    <citation type="journal article" date="2018" name="Mol. Plant Microbe Interact.">
        <title>Genome sequence resources for the wheat stripe rust pathogen (Puccinia striiformis f. sp. tritici) and the barley stripe rust pathogen (Puccinia striiformis f. sp. hordei).</title>
        <authorList>
            <person name="Xia C."/>
            <person name="Wang M."/>
            <person name="Yin C."/>
            <person name="Cornejo O.E."/>
            <person name="Hulbert S.H."/>
            <person name="Chen X."/>
        </authorList>
    </citation>
    <scope>NUCLEOTIDE SEQUENCE [LARGE SCALE GENOMIC DNA]</scope>
    <source>
        <strain evidence="2">93TX-2</strain>
    </source>
</reference>
<dbReference type="VEuPathDB" id="FungiDB:PSTT_15297"/>
<keyword evidence="2" id="KW-1185">Reference proteome</keyword>
<dbReference type="AlphaFoldDB" id="A0A2S4WEW8"/>
<evidence type="ECO:0000313" key="2">
    <source>
        <dbReference type="Proteomes" id="UP000238274"/>
    </source>
</evidence>
<dbReference type="Proteomes" id="UP000238274">
    <property type="component" value="Unassembled WGS sequence"/>
</dbReference>
<dbReference type="VEuPathDB" id="FungiDB:PSHT_03660"/>
<gene>
    <name evidence="1" type="ORF">PSHT_03660</name>
</gene>
<name>A0A2S4WEW8_9BASI</name>
<sequence length="309" mass="33672">MQELIFLSSNVFFLGTQDSLGFVSNFSGNSGPYLCCVPNGGPLELNRVRADGGESANGARRSIAVDVTFGRCLGFKVRSGKIGTITSVRYFYGVNQEPYCKMMVDHEHWQFFHDNPDSLRFSGQFAAMAEVCPQINSLVLNNDPYLRARPNLGPLELSIVHAEGTHLHNGGQTTIALTMAIPEQDSLNLIIRRTYTHKGNIENLDNGLTTALYVQLSGCGSGGIGSIKEATLWFSNTIGGPIWDLVVMHRPKEDPIGLIRVQYLVSVDVLDVPVNTKFTPGSWISLCGNLGSLGLSSGKMIVKVRACFL</sequence>
<comment type="caution">
    <text evidence="1">The sequence shown here is derived from an EMBL/GenBank/DDBJ whole genome shotgun (WGS) entry which is preliminary data.</text>
</comment>
<proteinExistence type="predicted"/>
<protein>
    <submittedName>
        <fullName evidence="1">Uncharacterized protein</fullName>
    </submittedName>
</protein>
<evidence type="ECO:0000313" key="1">
    <source>
        <dbReference type="EMBL" id="POW20291.1"/>
    </source>
</evidence>
<accession>A0A2S4WEW8</accession>
<reference evidence="2" key="2">
    <citation type="journal article" date="2018" name="BMC Genomics">
        <title>Genomic insights into host adaptation between the wheat stripe rust pathogen (Puccinia striiformis f. sp. tritici) and the barley stripe rust pathogen (Puccinia striiformis f. sp. hordei).</title>
        <authorList>
            <person name="Xia C."/>
            <person name="Wang M."/>
            <person name="Yin C."/>
            <person name="Cornejo O.E."/>
            <person name="Hulbert S.H."/>
            <person name="Chen X."/>
        </authorList>
    </citation>
    <scope>NUCLEOTIDE SEQUENCE [LARGE SCALE GENOMIC DNA]</scope>
    <source>
        <strain evidence="2">93TX-2</strain>
    </source>
</reference>
<reference evidence="1 2" key="1">
    <citation type="submission" date="2017-12" db="EMBL/GenBank/DDBJ databases">
        <title>Gene loss provides genomic basis for host adaptation in cereal stripe rust fungi.</title>
        <authorList>
            <person name="Xia C."/>
        </authorList>
    </citation>
    <scope>NUCLEOTIDE SEQUENCE [LARGE SCALE GENOMIC DNA]</scope>
    <source>
        <strain evidence="1 2">93TX-2</strain>
    </source>
</reference>
<organism evidence="1 2">
    <name type="scientific">Puccinia striiformis</name>
    <dbReference type="NCBI Taxonomy" id="27350"/>
    <lineage>
        <taxon>Eukaryota</taxon>
        <taxon>Fungi</taxon>
        <taxon>Dikarya</taxon>
        <taxon>Basidiomycota</taxon>
        <taxon>Pucciniomycotina</taxon>
        <taxon>Pucciniomycetes</taxon>
        <taxon>Pucciniales</taxon>
        <taxon>Pucciniaceae</taxon>
        <taxon>Puccinia</taxon>
    </lineage>
</organism>